<dbReference type="FunFam" id="1.25.10.10:FF:000237">
    <property type="entry name" value="Pumilio homolog 9"/>
    <property type="match status" value="1"/>
</dbReference>
<dbReference type="Gene3D" id="1.25.10.10">
    <property type="entry name" value="Leucine-rich Repeat Variant"/>
    <property type="match status" value="1"/>
</dbReference>
<dbReference type="CDD" id="cd07920">
    <property type="entry name" value="Pumilio"/>
    <property type="match status" value="1"/>
</dbReference>
<dbReference type="InterPro" id="IPR016024">
    <property type="entry name" value="ARM-type_fold"/>
</dbReference>
<feature type="repeat" description="Pumilio" evidence="5">
    <location>
        <begin position="270"/>
        <end position="309"/>
    </location>
</feature>
<dbReference type="InterPro" id="IPR033712">
    <property type="entry name" value="Pumilio_RNA-bd"/>
</dbReference>
<dbReference type="SMART" id="SM00025">
    <property type="entry name" value="Pumilio"/>
    <property type="match status" value="8"/>
</dbReference>
<sequence>MEYRRRDLLPPENHLGYSLDDLYYDQSLESALSRLNLSTPTRQSPFPAMSGLAGSVAGAGVGVGGGGGSMIRNNPYMGSSNGVGFPSFSYQQGQQASSIDLQRMRIESAVKGQMGFYMPPSGVPFVGNENLGDLNLPWSNSDALTDHKLGYLQNWPYSDFQCNGKSINGFGLENSETLMSSLNNDHQGQSLNYSSLEELRGKILMVAKDHNGRRFLQGKIEERKTQEIEMVFVELEDHFSELIVHRSGNFVIQSLIEVCNEEQINIILFSVISDKERLMAICVDMHGTRCIQKLLEHLTNRDQISLVVSVLRPFAITLSKNVNGHHVIQHCMKFFTYDDNKHLLNEVAICCLDLATNKSGCCVLQQALARAQAEHKEERLVAEIIANALVLSENPYGNYVVQYILGMKVPRYTAEILAQLAGSFVSLSLNKFGSNVVERCFNECTEEQSTRIIREIISSPNFLMILQDFYGNYVAQSAVVTSKGATRNALINLIQIHYPFLHSHPHGKRVLARTRRIKRHM</sequence>
<dbReference type="GO" id="GO:0006417">
    <property type="term" value="P:regulation of translation"/>
    <property type="evidence" value="ECO:0007669"/>
    <property type="project" value="UniProtKB-KW"/>
</dbReference>
<comment type="caution">
    <text evidence="7">The sequence shown here is derived from an EMBL/GenBank/DDBJ whole genome shotgun (WGS) entry which is preliminary data.</text>
</comment>
<feature type="repeat" description="Pumilio" evidence="5">
    <location>
        <begin position="383"/>
        <end position="418"/>
    </location>
</feature>
<dbReference type="Pfam" id="PF00806">
    <property type="entry name" value="PUF"/>
    <property type="match status" value="7"/>
</dbReference>
<feature type="repeat" description="Pumilio" evidence="5">
    <location>
        <begin position="346"/>
        <end position="382"/>
    </location>
</feature>
<evidence type="ECO:0000313" key="7">
    <source>
        <dbReference type="EMBL" id="KAK9286305.1"/>
    </source>
</evidence>
<dbReference type="InterPro" id="IPR011989">
    <property type="entry name" value="ARM-like"/>
</dbReference>
<dbReference type="GO" id="GO:0005737">
    <property type="term" value="C:cytoplasm"/>
    <property type="evidence" value="ECO:0007669"/>
    <property type="project" value="TreeGrafter"/>
</dbReference>
<dbReference type="PROSITE" id="PS50302">
    <property type="entry name" value="PUM"/>
    <property type="match status" value="6"/>
</dbReference>
<evidence type="ECO:0000256" key="1">
    <source>
        <dbReference type="ARBA" id="ARBA00022737"/>
    </source>
</evidence>
<name>A0AAP0RWB3_LIQFO</name>
<dbReference type="Proteomes" id="UP001415857">
    <property type="component" value="Unassembled WGS sequence"/>
</dbReference>
<dbReference type="EMBL" id="JBBPBK010000004">
    <property type="protein sequence ID" value="KAK9286305.1"/>
    <property type="molecule type" value="Genomic_DNA"/>
</dbReference>
<dbReference type="PANTHER" id="PTHR12537:SF129">
    <property type="entry name" value="PUMILIO HOMOLOG 15-LIKE"/>
    <property type="match status" value="1"/>
</dbReference>
<feature type="repeat" description="Pumilio" evidence="5">
    <location>
        <begin position="419"/>
        <end position="454"/>
    </location>
</feature>
<dbReference type="PANTHER" id="PTHR12537">
    <property type="entry name" value="RNA BINDING PROTEIN PUMILIO-RELATED"/>
    <property type="match status" value="1"/>
</dbReference>
<dbReference type="AlphaFoldDB" id="A0AAP0RWB3"/>
<gene>
    <name evidence="7" type="ORF">L1049_014695</name>
</gene>
<proteinExistence type="predicted"/>
<feature type="repeat" description="Pumilio" evidence="5">
    <location>
        <begin position="455"/>
        <end position="492"/>
    </location>
</feature>
<keyword evidence="1" id="KW-0677">Repeat</keyword>
<evidence type="ECO:0000313" key="8">
    <source>
        <dbReference type="Proteomes" id="UP001415857"/>
    </source>
</evidence>
<keyword evidence="8" id="KW-1185">Reference proteome</keyword>
<feature type="repeat" description="Pumilio" evidence="5">
    <location>
        <begin position="234"/>
        <end position="269"/>
    </location>
</feature>
<dbReference type="SUPFAM" id="SSF48371">
    <property type="entry name" value="ARM repeat"/>
    <property type="match status" value="1"/>
</dbReference>
<feature type="domain" description="PUM-HD" evidence="6">
    <location>
        <begin position="174"/>
        <end position="518"/>
    </location>
</feature>
<dbReference type="GO" id="GO:0003729">
    <property type="term" value="F:mRNA binding"/>
    <property type="evidence" value="ECO:0007669"/>
    <property type="project" value="TreeGrafter"/>
</dbReference>
<protein>
    <recommendedName>
        <fullName evidence="6">PUM-HD domain-containing protein</fullName>
    </recommendedName>
</protein>
<dbReference type="InterPro" id="IPR001313">
    <property type="entry name" value="Pumilio_RNA-bd_rpt"/>
</dbReference>
<keyword evidence="3" id="KW-0694">RNA-binding</keyword>
<evidence type="ECO:0000256" key="5">
    <source>
        <dbReference type="PROSITE-ProRule" id="PRU00317"/>
    </source>
</evidence>
<comment type="function">
    <text evidence="4">Sequence-specific RNA-binding protein that regulates translation and mRNA stability by binding the 3'-UTR of target mRNAs.</text>
</comment>
<evidence type="ECO:0000256" key="3">
    <source>
        <dbReference type="ARBA" id="ARBA00022884"/>
    </source>
</evidence>
<reference evidence="7 8" key="1">
    <citation type="journal article" date="2024" name="Plant J.">
        <title>Genome sequences and population genomics reveal climatic adaptation and genomic divergence between two closely related sweetgum species.</title>
        <authorList>
            <person name="Xu W.Q."/>
            <person name="Ren C.Q."/>
            <person name="Zhang X.Y."/>
            <person name="Comes H.P."/>
            <person name="Liu X.H."/>
            <person name="Li Y.G."/>
            <person name="Kettle C.J."/>
            <person name="Jalonen R."/>
            <person name="Gaisberger H."/>
            <person name="Ma Y.Z."/>
            <person name="Qiu Y.X."/>
        </authorList>
    </citation>
    <scope>NUCLEOTIDE SEQUENCE [LARGE SCALE GENOMIC DNA]</scope>
    <source>
        <strain evidence="7">Hangzhou</strain>
    </source>
</reference>
<accession>A0AAP0RWB3</accession>
<keyword evidence="2" id="KW-0810">Translation regulation</keyword>
<evidence type="ECO:0000256" key="4">
    <source>
        <dbReference type="ARBA" id="ARBA00058490"/>
    </source>
</evidence>
<dbReference type="InterPro" id="IPR033133">
    <property type="entry name" value="PUM-HD"/>
</dbReference>
<dbReference type="PROSITE" id="PS50303">
    <property type="entry name" value="PUM_HD"/>
    <property type="match status" value="1"/>
</dbReference>
<evidence type="ECO:0000256" key="2">
    <source>
        <dbReference type="ARBA" id="ARBA00022845"/>
    </source>
</evidence>
<organism evidence="7 8">
    <name type="scientific">Liquidambar formosana</name>
    <name type="common">Formosan gum</name>
    <dbReference type="NCBI Taxonomy" id="63359"/>
    <lineage>
        <taxon>Eukaryota</taxon>
        <taxon>Viridiplantae</taxon>
        <taxon>Streptophyta</taxon>
        <taxon>Embryophyta</taxon>
        <taxon>Tracheophyta</taxon>
        <taxon>Spermatophyta</taxon>
        <taxon>Magnoliopsida</taxon>
        <taxon>eudicotyledons</taxon>
        <taxon>Gunneridae</taxon>
        <taxon>Pentapetalae</taxon>
        <taxon>Saxifragales</taxon>
        <taxon>Altingiaceae</taxon>
        <taxon>Liquidambar</taxon>
    </lineage>
</organism>
<evidence type="ECO:0000259" key="6">
    <source>
        <dbReference type="PROSITE" id="PS50303"/>
    </source>
</evidence>